<comment type="subcellular location">
    <subcellularLocation>
        <location evidence="1">Cell inner membrane</location>
        <topology evidence="1">Peripheral membrane protein</topology>
    </subcellularLocation>
</comment>
<organism evidence="11 12">
    <name type="scientific">Devosia geojensis</name>
    <dbReference type="NCBI Taxonomy" id="443610"/>
    <lineage>
        <taxon>Bacteria</taxon>
        <taxon>Pseudomonadati</taxon>
        <taxon>Pseudomonadota</taxon>
        <taxon>Alphaproteobacteria</taxon>
        <taxon>Hyphomicrobiales</taxon>
        <taxon>Devosiaceae</taxon>
        <taxon>Devosia</taxon>
    </lineage>
</organism>
<keyword evidence="9" id="KW-0472">Membrane</keyword>
<reference evidence="11 12" key="1">
    <citation type="submission" date="2015-03" db="EMBL/GenBank/DDBJ databases">
        <authorList>
            <person name="Hassan Y.I."/>
            <person name="Lepp D."/>
            <person name="Li X.-Z."/>
            <person name="Zhou T."/>
        </authorList>
    </citation>
    <scope>NUCLEOTIDE SEQUENCE [LARGE SCALE GENOMIC DNA]</scope>
    <source>
        <strain evidence="11 12">BD-c194</strain>
    </source>
</reference>
<evidence type="ECO:0000256" key="9">
    <source>
        <dbReference type="ARBA" id="ARBA00023136"/>
    </source>
</evidence>
<comment type="caution">
    <text evidence="11">The sequence shown here is derived from an EMBL/GenBank/DDBJ whole genome shotgun (WGS) entry which is preliminary data.</text>
</comment>
<dbReference type="EMBL" id="JZEX01000107">
    <property type="protein sequence ID" value="KKB11834.1"/>
    <property type="molecule type" value="Genomic_DNA"/>
</dbReference>
<keyword evidence="3" id="KW-0813">Transport</keyword>
<evidence type="ECO:0000313" key="11">
    <source>
        <dbReference type="EMBL" id="KKB11834.1"/>
    </source>
</evidence>
<evidence type="ECO:0000313" key="12">
    <source>
        <dbReference type="Proteomes" id="UP000033632"/>
    </source>
</evidence>
<dbReference type="AlphaFoldDB" id="A0A0F5FSH9"/>
<dbReference type="GO" id="GO:0005886">
    <property type="term" value="C:plasma membrane"/>
    <property type="evidence" value="ECO:0007669"/>
    <property type="project" value="UniProtKB-SubCell"/>
</dbReference>
<dbReference type="GO" id="GO:0015833">
    <property type="term" value="P:peptide transport"/>
    <property type="evidence" value="ECO:0007669"/>
    <property type="project" value="InterPro"/>
</dbReference>
<dbReference type="NCBIfam" id="TIGR01727">
    <property type="entry name" value="oligo_HPY"/>
    <property type="match status" value="1"/>
</dbReference>
<evidence type="ECO:0000256" key="6">
    <source>
        <dbReference type="ARBA" id="ARBA00022741"/>
    </source>
</evidence>
<keyword evidence="12" id="KW-1185">Reference proteome</keyword>
<evidence type="ECO:0000256" key="3">
    <source>
        <dbReference type="ARBA" id="ARBA00022448"/>
    </source>
</evidence>
<dbReference type="FunFam" id="3.40.50.300:FF:000016">
    <property type="entry name" value="Oligopeptide ABC transporter ATP-binding component"/>
    <property type="match status" value="1"/>
</dbReference>
<name>A0A0F5FSH9_9HYPH</name>
<gene>
    <name evidence="11" type="ORF">VE25_10725</name>
</gene>
<keyword evidence="4" id="KW-1003">Cell membrane</keyword>
<dbReference type="SMART" id="SM00382">
    <property type="entry name" value="AAA"/>
    <property type="match status" value="1"/>
</dbReference>
<dbReference type="InterPro" id="IPR003439">
    <property type="entry name" value="ABC_transporter-like_ATP-bd"/>
</dbReference>
<dbReference type="SUPFAM" id="SSF52540">
    <property type="entry name" value="P-loop containing nucleoside triphosphate hydrolases"/>
    <property type="match status" value="1"/>
</dbReference>
<keyword evidence="6" id="KW-0547">Nucleotide-binding</keyword>
<evidence type="ECO:0000256" key="5">
    <source>
        <dbReference type="ARBA" id="ARBA00022519"/>
    </source>
</evidence>
<dbReference type="STRING" id="443610.VE25_10725"/>
<dbReference type="PATRIC" id="fig|443610.3.peg.349"/>
<evidence type="ECO:0000259" key="10">
    <source>
        <dbReference type="PROSITE" id="PS50893"/>
    </source>
</evidence>
<evidence type="ECO:0000256" key="8">
    <source>
        <dbReference type="ARBA" id="ARBA00022967"/>
    </source>
</evidence>
<evidence type="ECO:0000256" key="2">
    <source>
        <dbReference type="ARBA" id="ARBA00005417"/>
    </source>
</evidence>
<dbReference type="Pfam" id="PF08352">
    <property type="entry name" value="oligo_HPY"/>
    <property type="match status" value="1"/>
</dbReference>
<dbReference type="Pfam" id="PF00005">
    <property type="entry name" value="ABC_tran"/>
    <property type="match status" value="1"/>
</dbReference>
<proteinExistence type="inferred from homology"/>
<keyword evidence="7" id="KW-0067">ATP-binding</keyword>
<dbReference type="GO" id="GO:0055085">
    <property type="term" value="P:transmembrane transport"/>
    <property type="evidence" value="ECO:0007669"/>
    <property type="project" value="UniProtKB-ARBA"/>
</dbReference>
<keyword evidence="8" id="KW-1278">Translocase</keyword>
<dbReference type="PROSITE" id="PS50893">
    <property type="entry name" value="ABC_TRANSPORTER_2"/>
    <property type="match status" value="1"/>
</dbReference>
<dbReference type="InterPro" id="IPR003593">
    <property type="entry name" value="AAA+_ATPase"/>
</dbReference>
<dbReference type="InterPro" id="IPR013563">
    <property type="entry name" value="Oligopep_ABC_C"/>
</dbReference>
<accession>A0A0F5FSH9</accession>
<evidence type="ECO:0000256" key="1">
    <source>
        <dbReference type="ARBA" id="ARBA00004417"/>
    </source>
</evidence>
<dbReference type="GO" id="GO:0005524">
    <property type="term" value="F:ATP binding"/>
    <property type="evidence" value="ECO:0007669"/>
    <property type="project" value="UniProtKB-KW"/>
</dbReference>
<dbReference type="InterPro" id="IPR027417">
    <property type="entry name" value="P-loop_NTPase"/>
</dbReference>
<keyword evidence="5" id="KW-0997">Cell inner membrane</keyword>
<dbReference type="InterPro" id="IPR050388">
    <property type="entry name" value="ABC_Ni/Peptide_Import"/>
</dbReference>
<dbReference type="Gene3D" id="3.40.50.300">
    <property type="entry name" value="P-loop containing nucleotide triphosphate hydrolases"/>
    <property type="match status" value="1"/>
</dbReference>
<protein>
    <submittedName>
        <fullName evidence="11">Peptide ABC transporter ATPase</fullName>
    </submittedName>
</protein>
<dbReference type="Proteomes" id="UP000033632">
    <property type="component" value="Unassembled WGS sequence"/>
</dbReference>
<sequence>MPPTHTEATDMDETIVEVRDLRVDFPVMAGTIEALRGVSFLLKRGKTTCIVGESGSGKSVTARSMMQILQKPGRIASGSIRYRDRDGKITDIATQPAGGRVMRAIRGREIGMVFQEPMTSLSPVHRIGEQIMEPLLLHFRLQRAEARERVLEMMARVGIPNPVQRFDNYPFQLSGGLRQRVVIAMALICEPRLLVADEPTTALDVTTQANILDLIRELQEEMEMSVMFITHDLGVVAEIADDVVVMYAGSVVETADVDTTFHAPEHPYTRALLQSVPRLSADKDLPLAAIRGMVPHPLARPRGCVFHPRCDRYLAGTCDTAEPATIAVLPEHHVKCARVGQDITQGR</sequence>
<dbReference type="CDD" id="cd03257">
    <property type="entry name" value="ABC_NikE_OppD_transporters"/>
    <property type="match status" value="1"/>
</dbReference>
<dbReference type="GO" id="GO:0016887">
    <property type="term" value="F:ATP hydrolysis activity"/>
    <property type="evidence" value="ECO:0007669"/>
    <property type="project" value="InterPro"/>
</dbReference>
<comment type="similarity">
    <text evidence="2">Belongs to the ABC transporter superfamily.</text>
</comment>
<evidence type="ECO:0000256" key="7">
    <source>
        <dbReference type="ARBA" id="ARBA00022840"/>
    </source>
</evidence>
<feature type="domain" description="ABC transporter" evidence="10">
    <location>
        <begin position="16"/>
        <end position="273"/>
    </location>
</feature>
<evidence type="ECO:0000256" key="4">
    <source>
        <dbReference type="ARBA" id="ARBA00022475"/>
    </source>
</evidence>
<dbReference type="PANTHER" id="PTHR43297">
    <property type="entry name" value="OLIGOPEPTIDE TRANSPORT ATP-BINDING PROTEIN APPD"/>
    <property type="match status" value="1"/>
</dbReference>
<dbReference type="PANTHER" id="PTHR43297:SF14">
    <property type="entry name" value="ATPASE AAA-TYPE CORE DOMAIN-CONTAINING PROTEIN"/>
    <property type="match status" value="1"/>
</dbReference>